<dbReference type="PANTHER" id="PTHR30417">
    <property type="entry name" value="N-ACETYLMURAMOYL-L-ALANINE AMIDASE AMID"/>
    <property type="match status" value="1"/>
</dbReference>
<keyword evidence="5" id="KW-0749">Sporulation</keyword>
<keyword evidence="6" id="KW-0178">Competence</keyword>
<comment type="catalytic activity">
    <reaction evidence="1">
        <text>Hydrolyzes the link between N-acetylmuramoyl residues and L-amino acid residues in certain cell-wall glycopeptides.</text>
        <dbReference type="EC" id="3.5.1.28"/>
    </reaction>
</comment>
<organism evidence="10 11">
    <name type="scientific">Planomicrobium okeanokoites</name>
    <name type="common">Planococcus okeanokoites</name>
    <name type="synonym">Flavobacterium okeanokoites</name>
    <dbReference type="NCBI Taxonomy" id="244"/>
    <lineage>
        <taxon>Bacteria</taxon>
        <taxon>Bacillati</taxon>
        <taxon>Bacillota</taxon>
        <taxon>Bacilli</taxon>
        <taxon>Bacillales</taxon>
        <taxon>Caryophanaceae</taxon>
        <taxon>Planomicrobium</taxon>
    </lineage>
</organism>
<reference evidence="11" key="1">
    <citation type="journal article" date="2019" name="Int. J. Syst. Evol. Microbiol.">
        <title>The Global Catalogue of Microorganisms (GCM) 10K type strain sequencing project: providing services to taxonomists for standard genome sequencing and annotation.</title>
        <authorList>
            <consortium name="The Broad Institute Genomics Platform"/>
            <consortium name="The Broad Institute Genome Sequencing Center for Infectious Disease"/>
            <person name="Wu L."/>
            <person name="Ma J."/>
        </authorList>
    </citation>
    <scope>NUCLEOTIDE SEQUENCE [LARGE SCALE GENOMIC DNA]</scope>
    <source>
        <strain evidence="11">CCM 320</strain>
    </source>
</reference>
<dbReference type="Gene3D" id="3.40.80.10">
    <property type="entry name" value="Peptidoglycan recognition protein-like"/>
    <property type="match status" value="1"/>
</dbReference>
<keyword evidence="7" id="KW-0961">Cell wall biogenesis/degradation</keyword>
<evidence type="ECO:0000256" key="1">
    <source>
        <dbReference type="ARBA" id="ARBA00001561"/>
    </source>
</evidence>
<dbReference type="InterPro" id="IPR051206">
    <property type="entry name" value="NAMLAA_amidase_2"/>
</dbReference>
<dbReference type="Proteomes" id="UP001595625">
    <property type="component" value="Unassembled WGS sequence"/>
</dbReference>
<evidence type="ECO:0000256" key="2">
    <source>
        <dbReference type="ARBA" id="ARBA00007553"/>
    </source>
</evidence>
<sequence length="241" mass="26652">MAYTIVNKFIPTSLYALKAPYAMDAQYITIHNTANDATAINEIAYMHRNPAATSYHVAVDDIHAVQAIPFSRNAWHAGDGASGQGNRKSIGIEICYSKSGGEKYKKAEANAIEYIAHVLHQYNWGIERVMWHRNWSGKNCPHRIFAEGRADEVKKRIADRLAELKKPSTEKPPVVVKPATPEKEVTPVSEPKNAPSSWAKRDVEAAVKLGISDGSRLQEPVTREEAIVLAMRAAGLAPRIK</sequence>
<evidence type="ECO:0000256" key="7">
    <source>
        <dbReference type="ARBA" id="ARBA00023316"/>
    </source>
</evidence>
<dbReference type="EMBL" id="JBHRUJ010000030">
    <property type="protein sequence ID" value="MFC3212738.1"/>
    <property type="molecule type" value="Genomic_DNA"/>
</dbReference>
<evidence type="ECO:0000256" key="5">
    <source>
        <dbReference type="ARBA" id="ARBA00022969"/>
    </source>
</evidence>
<name>A0ABV7KTI1_PLAOK</name>
<dbReference type="Pfam" id="PF01510">
    <property type="entry name" value="Amidase_2"/>
    <property type="match status" value="1"/>
</dbReference>
<proteinExistence type="inferred from homology"/>
<protein>
    <recommendedName>
        <fullName evidence="3">N-acetylmuramoyl-L-alanine amidase</fullName>
        <ecNumber evidence="3">3.5.1.28</ecNumber>
    </recommendedName>
</protein>
<evidence type="ECO:0000256" key="8">
    <source>
        <dbReference type="SAM" id="MobiDB-lite"/>
    </source>
</evidence>
<dbReference type="PANTHER" id="PTHR30417:SF11">
    <property type="entry name" value="N-ACETYLMURAMOYL-L-ALANINE AMIDASE XLYA"/>
    <property type="match status" value="1"/>
</dbReference>
<gene>
    <name evidence="10" type="ORF">ACFOEJ_16845</name>
</gene>
<dbReference type="EC" id="3.5.1.28" evidence="3"/>
<comment type="caution">
    <text evidence="10">The sequence shown here is derived from an EMBL/GenBank/DDBJ whole genome shotgun (WGS) entry which is preliminary data.</text>
</comment>
<feature type="region of interest" description="Disordered" evidence="8">
    <location>
        <begin position="168"/>
        <end position="199"/>
    </location>
</feature>
<dbReference type="RefSeq" id="WP_117312537.1">
    <property type="nucleotide sequence ID" value="NZ_JBHRUJ010000030.1"/>
</dbReference>
<dbReference type="SMART" id="SM00644">
    <property type="entry name" value="Ami_2"/>
    <property type="match status" value="1"/>
</dbReference>
<dbReference type="CDD" id="cd06583">
    <property type="entry name" value="PGRP"/>
    <property type="match status" value="1"/>
</dbReference>
<comment type="similarity">
    <text evidence="2">Belongs to the N-acetylmuramoyl-L-alanine amidase 2 family.</text>
</comment>
<accession>A0ABV7KTI1</accession>
<dbReference type="InterPro" id="IPR036505">
    <property type="entry name" value="Amidase/PGRP_sf"/>
</dbReference>
<dbReference type="SUPFAM" id="SSF55846">
    <property type="entry name" value="N-acetylmuramoyl-L-alanine amidase-like"/>
    <property type="match status" value="1"/>
</dbReference>
<dbReference type="InterPro" id="IPR002502">
    <property type="entry name" value="Amidase_domain"/>
</dbReference>
<evidence type="ECO:0000313" key="11">
    <source>
        <dbReference type="Proteomes" id="UP001595625"/>
    </source>
</evidence>
<keyword evidence="11" id="KW-1185">Reference proteome</keyword>
<keyword evidence="4" id="KW-0378">Hydrolase</keyword>
<evidence type="ECO:0000256" key="3">
    <source>
        <dbReference type="ARBA" id="ARBA00011901"/>
    </source>
</evidence>
<evidence type="ECO:0000259" key="9">
    <source>
        <dbReference type="SMART" id="SM00644"/>
    </source>
</evidence>
<evidence type="ECO:0000256" key="6">
    <source>
        <dbReference type="ARBA" id="ARBA00023287"/>
    </source>
</evidence>
<feature type="domain" description="N-acetylmuramoyl-L-alanine amidase" evidence="9">
    <location>
        <begin position="14"/>
        <end position="156"/>
    </location>
</feature>
<evidence type="ECO:0000256" key="4">
    <source>
        <dbReference type="ARBA" id="ARBA00022801"/>
    </source>
</evidence>
<evidence type="ECO:0000313" key="10">
    <source>
        <dbReference type="EMBL" id="MFC3212738.1"/>
    </source>
</evidence>